<evidence type="ECO:0000313" key="9">
    <source>
        <dbReference type="Proteomes" id="UP000178086"/>
    </source>
</evidence>
<evidence type="ECO:0000259" key="7">
    <source>
        <dbReference type="Pfam" id="PF00149"/>
    </source>
</evidence>
<dbReference type="GO" id="GO:0004519">
    <property type="term" value="F:endonuclease activity"/>
    <property type="evidence" value="ECO:0007669"/>
    <property type="project" value="UniProtKB-KW"/>
</dbReference>
<dbReference type="InterPro" id="IPR004593">
    <property type="entry name" value="SbcD"/>
</dbReference>
<accession>A0A1F2ULX3</accession>
<keyword evidence="6" id="KW-0235">DNA replication</keyword>
<dbReference type="InterPro" id="IPR050535">
    <property type="entry name" value="DNA_Repair-Maintenance_Comp"/>
</dbReference>
<dbReference type="InterPro" id="IPR004843">
    <property type="entry name" value="Calcineurin-like_PHP"/>
</dbReference>
<dbReference type="InterPro" id="IPR029052">
    <property type="entry name" value="Metallo-depent_PP-like"/>
</dbReference>
<dbReference type="Gene3D" id="3.60.21.10">
    <property type="match status" value="1"/>
</dbReference>
<dbReference type="GO" id="GO:0006260">
    <property type="term" value="P:DNA replication"/>
    <property type="evidence" value="ECO:0007669"/>
    <property type="project" value="UniProtKB-KW"/>
</dbReference>
<evidence type="ECO:0000256" key="1">
    <source>
        <dbReference type="ARBA" id="ARBA00010555"/>
    </source>
</evidence>
<evidence type="ECO:0000256" key="3">
    <source>
        <dbReference type="ARBA" id="ARBA00022722"/>
    </source>
</evidence>
<name>A0A1F2ULX3_9ACTN</name>
<dbReference type="PANTHER" id="PTHR30337">
    <property type="entry name" value="COMPONENT OF ATP-DEPENDENT DSDNA EXONUCLEASE"/>
    <property type="match status" value="1"/>
</dbReference>
<comment type="function">
    <text evidence="6">SbcCD cleaves DNA hairpin structures. These structures can inhibit DNA replication and are intermediates in certain DNA recombination reactions. The complex acts as a 3'-&gt;5' double strand exonuclease that can open hairpins. It also has a 5' single-strand endonuclease activity.</text>
</comment>
<dbReference type="PANTHER" id="PTHR30337:SF0">
    <property type="entry name" value="NUCLEASE SBCCD SUBUNIT D"/>
    <property type="match status" value="1"/>
</dbReference>
<dbReference type="GO" id="GO:0006310">
    <property type="term" value="P:DNA recombination"/>
    <property type="evidence" value="ECO:0007669"/>
    <property type="project" value="UniProtKB-KW"/>
</dbReference>
<dbReference type="Pfam" id="PF00149">
    <property type="entry name" value="Metallophos"/>
    <property type="match status" value="1"/>
</dbReference>
<dbReference type="CDD" id="cd00840">
    <property type="entry name" value="MPP_Mre11_N"/>
    <property type="match status" value="1"/>
</dbReference>
<dbReference type="AlphaFoldDB" id="A0A1F2ULX3"/>
<dbReference type="GO" id="GO:0008408">
    <property type="term" value="F:3'-5' exonuclease activity"/>
    <property type="evidence" value="ECO:0007669"/>
    <property type="project" value="InterPro"/>
</dbReference>
<proteinExistence type="inferred from homology"/>
<keyword evidence="3 6" id="KW-0540">Nuclease</keyword>
<keyword evidence="5 6" id="KW-0269">Exonuclease</keyword>
<comment type="similarity">
    <text evidence="1 6">Belongs to the SbcD family.</text>
</comment>
<gene>
    <name evidence="6" type="primary">sbcD</name>
    <name evidence="8" type="ORF">A2074_06235</name>
</gene>
<sequence>MSGQPVRENDAQTNAIRVIHFADLHLGMENYGRTDAKSGLNQRVVDFLRSLDFLVETAIERAVALVIFAGDAFRNQKPNPTLQREFARAVRKLTRNGIKVLLLVGNHDLPNLDKQAHALAIYDALEIDGVFVARTPELMTIETKQGPVQVATLPHFSRSKLVANLKERDIEYKNRTLAELNDLMARTVEAFIEDLAARVDPEIPAILTAHASISTAAVGNEHVSILAGNELTITPSAVQRSEFDYIALGHIHKFQDLSRGAYPHLIYSGSIDRVDFGEEKEDKGFCLVDLARGATTYEFITTPARRFITIDVDCASEDPTAEVCAACEAQELSEAVVRVRVKVPAHLREQVRKDEILGALSGAHFIAYINIETIGEDVRTRNPHLTEAQTPVDALVEFIRTREDLRERSDELTEYGGKLVEELYRRGSKN</sequence>
<comment type="caution">
    <text evidence="8">The sequence shown here is derived from an EMBL/GenBank/DDBJ whole genome shotgun (WGS) entry which is preliminary data.</text>
</comment>
<keyword evidence="6" id="KW-0255">Endonuclease</keyword>
<organism evidence="8 9">
    <name type="scientific">Candidatus Aquicultor primus</name>
    <dbReference type="NCBI Taxonomy" id="1797195"/>
    <lineage>
        <taxon>Bacteria</taxon>
        <taxon>Bacillati</taxon>
        <taxon>Actinomycetota</taxon>
        <taxon>Candidatus Aquicultoria</taxon>
        <taxon>Candidatus Aquicultorales</taxon>
        <taxon>Candidatus Aquicultoraceae</taxon>
        <taxon>Candidatus Aquicultor</taxon>
    </lineage>
</organism>
<evidence type="ECO:0000256" key="4">
    <source>
        <dbReference type="ARBA" id="ARBA00022801"/>
    </source>
</evidence>
<reference evidence="8 9" key="1">
    <citation type="journal article" date="2016" name="Nat. Commun.">
        <title>Thousands of microbial genomes shed light on interconnected biogeochemical processes in an aquifer system.</title>
        <authorList>
            <person name="Anantharaman K."/>
            <person name="Brown C.T."/>
            <person name="Hug L.A."/>
            <person name="Sharon I."/>
            <person name="Castelle C.J."/>
            <person name="Probst A.J."/>
            <person name="Thomas B.C."/>
            <person name="Singh A."/>
            <person name="Wilkins M.J."/>
            <person name="Karaoz U."/>
            <person name="Brodie E.L."/>
            <person name="Williams K.H."/>
            <person name="Hubbard S.S."/>
            <person name="Banfield J.F."/>
        </authorList>
    </citation>
    <scope>NUCLEOTIDE SEQUENCE [LARGE SCALE GENOMIC DNA]</scope>
</reference>
<evidence type="ECO:0000313" key="8">
    <source>
        <dbReference type="EMBL" id="OFW33997.1"/>
    </source>
</evidence>
<evidence type="ECO:0000256" key="5">
    <source>
        <dbReference type="ARBA" id="ARBA00022839"/>
    </source>
</evidence>
<protein>
    <recommendedName>
        <fullName evidence="2 6">Nuclease SbcCD subunit D</fullName>
    </recommendedName>
</protein>
<keyword evidence="4 6" id="KW-0378">Hydrolase</keyword>
<dbReference type="SUPFAM" id="SSF56300">
    <property type="entry name" value="Metallo-dependent phosphatases"/>
    <property type="match status" value="1"/>
</dbReference>
<keyword evidence="6" id="KW-0233">DNA recombination</keyword>
<evidence type="ECO:0000256" key="2">
    <source>
        <dbReference type="ARBA" id="ARBA00013365"/>
    </source>
</evidence>
<dbReference type="NCBIfam" id="TIGR00619">
    <property type="entry name" value="sbcd"/>
    <property type="match status" value="1"/>
</dbReference>
<evidence type="ECO:0000256" key="6">
    <source>
        <dbReference type="RuleBase" id="RU363069"/>
    </source>
</evidence>
<comment type="subunit">
    <text evidence="6">Heterodimer of SbcC and SbcD.</text>
</comment>
<dbReference type="InterPro" id="IPR041796">
    <property type="entry name" value="Mre11_N"/>
</dbReference>
<feature type="domain" description="Calcineurin-like phosphoesterase" evidence="7">
    <location>
        <begin position="16"/>
        <end position="253"/>
    </location>
</feature>
<dbReference type="Proteomes" id="UP000178086">
    <property type="component" value="Unassembled WGS sequence"/>
</dbReference>
<dbReference type="EMBL" id="MELI01000055">
    <property type="protein sequence ID" value="OFW33997.1"/>
    <property type="molecule type" value="Genomic_DNA"/>
</dbReference>